<accession>A0AAQ0HF24</accession>
<organism evidence="1 2">
    <name type="scientific">Paracoccus versutus</name>
    <name type="common">Thiobacillus versutus</name>
    <dbReference type="NCBI Taxonomy" id="34007"/>
    <lineage>
        <taxon>Bacteria</taxon>
        <taxon>Pseudomonadati</taxon>
        <taxon>Pseudomonadota</taxon>
        <taxon>Alphaproteobacteria</taxon>
        <taxon>Rhodobacterales</taxon>
        <taxon>Paracoccaceae</taxon>
        <taxon>Paracoccus</taxon>
    </lineage>
</organism>
<evidence type="ECO:0000313" key="2">
    <source>
        <dbReference type="Proteomes" id="UP000256794"/>
    </source>
</evidence>
<comment type="caution">
    <text evidence="1">The sequence shown here is derived from an EMBL/GenBank/DDBJ whole genome shotgun (WGS) entry which is preliminary data.</text>
</comment>
<proteinExistence type="predicted"/>
<protein>
    <submittedName>
        <fullName evidence="1">Uncharacterized protein</fullName>
    </submittedName>
</protein>
<dbReference type="EMBL" id="QUMX01000040">
    <property type="protein sequence ID" value="REG34068.1"/>
    <property type="molecule type" value="Genomic_DNA"/>
</dbReference>
<evidence type="ECO:0000313" key="1">
    <source>
        <dbReference type="EMBL" id="REG34068.1"/>
    </source>
</evidence>
<name>A0AAQ0HF24_PARVE</name>
<dbReference type="AlphaFoldDB" id="A0AAQ0HF24"/>
<dbReference type="RefSeq" id="WP_166436136.1">
    <property type="nucleotide sequence ID" value="NZ_QUMX01000040.1"/>
</dbReference>
<reference evidence="1 2" key="1">
    <citation type="submission" date="2018-08" db="EMBL/GenBank/DDBJ databases">
        <title>Genomic Encyclopedia of Archaeal and Bacterial Type Strains, Phase II (KMG-II): from individual species to whole genera.</title>
        <authorList>
            <person name="Goeker M."/>
        </authorList>
    </citation>
    <scope>NUCLEOTIDE SEQUENCE [LARGE SCALE GENOMIC DNA]</scope>
    <source>
        <strain evidence="1 2">DSM 582</strain>
    </source>
</reference>
<dbReference type="Proteomes" id="UP000256794">
    <property type="component" value="Unassembled WGS sequence"/>
</dbReference>
<sequence>MATSGEMVAAIADLFDVNAVTVESIDRSLSAAGLRRKGGRGRSALHMTGSDIVSLTFALILGTGMKDAPEKVGKVSRMPRLHASVQWRPDPETPLFALAEQVEQYQEYPAATAGLGVFPGGAALAAAGTLGEGVAALVDTMAAGEFRSLDDVALNLQMSSVGPSARLAYATRAGVLRVHYETTGPEAERPVFERRFKLDESLLRRLAGIIATR</sequence>
<gene>
    <name evidence="1" type="ORF">ATH84_104032</name>
</gene>
<keyword evidence="2" id="KW-1185">Reference proteome</keyword>